<proteinExistence type="predicted"/>
<protein>
    <submittedName>
        <fullName evidence="2">Uncharacterized protein</fullName>
    </submittedName>
</protein>
<feature type="coiled-coil region" evidence="1">
    <location>
        <begin position="44"/>
        <end position="89"/>
    </location>
</feature>
<accession>A0A7G5N1D3</accession>
<evidence type="ECO:0000256" key="1">
    <source>
        <dbReference type="SAM" id="Coils"/>
    </source>
</evidence>
<evidence type="ECO:0000313" key="3">
    <source>
        <dbReference type="Proteomes" id="UP000515789"/>
    </source>
</evidence>
<dbReference type="EMBL" id="CP039126">
    <property type="protein sequence ID" value="QMW80676.1"/>
    <property type="molecule type" value="Genomic_DNA"/>
</dbReference>
<organism evidence="2 3">
    <name type="scientific">Blautia producta</name>
    <dbReference type="NCBI Taxonomy" id="33035"/>
    <lineage>
        <taxon>Bacteria</taxon>
        <taxon>Bacillati</taxon>
        <taxon>Bacillota</taxon>
        <taxon>Clostridia</taxon>
        <taxon>Lachnospirales</taxon>
        <taxon>Lachnospiraceae</taxon>
        <taxon>Blautia</taxon>
    </lineage>
</organism>
<dbReference type="AlphaFoldDB" id="A0A7G5N1D3"/>
<keyword evidence="1" id="KW-0175">Coiled coil</keyword>
<reference evidence="2 3" key="1">
    <citation type="submission" date="2019-04" db="EMBL/GenBank/DDBJ databases">
        <authorList>
            <person name="Schori C."/>
            <person name="Ahrens C."/>
        </authorList>
    </citation>
    <scope>NUCLEOTIDE SEQUENCE [LARGE SCALE GENOMIC DNA]</scope>
    <source>
        <strain evidence="2 3">DSM 2950</strain>
    </source>
</reference>
<sequence length="146" mass="17191">MQEYFKEIKYEGFSLRIPVKCFKSDCYIEERQFNDAIYKTFGEIEKYKKAFEDAKNEKDKQISEMQAHIDSLKAELAELQLNKQELPLEPIEVAAMLIKSTVTRKANSIQKAFNCPDKYEDDRYSNDDLLQIAEHLLVYCKNAEEE</sequence>
<gene>
    <name evidence="2" type="ORF">E5259_25550</name>
</gene>
<dbReference type="GeneID" id="75053851"/>
<name>A0A7G5N1D3_9FIRM</name>
<dbReference type="Proteomes" id="UP000515789">
    <property type="component" value="Chromosome"/>
</dbReference>
<dbReference type="RefSeq" id="WP_018596634.1">
    <property type="nucleotide sequence ID" value="NZ_CABLBP010000031.1"/>
</dbReference>
<dbReference type="Gene3D" id="1.20.5.1700">
    <property type="match status" value="1"/>
</dbReference>
<evidence type="ECO:0000313" key="2">
    <source>
        <dbReference type="EMBL" id="QMW80676.1"/>
    </source>
</evidence>